<evidence type="ECO:0000256" key="1">
    <source>
        <dbReference type="SAM" id="MobiDB-lite"/>
    </source>
</evidence>
<proteinExistence type="predicted"/>
<dbReference type="EMBL" id="MVGT01001087">
    <property type="protein sequence ID" value="OVA13847.1"/>
    <property type="molecule type" value="Genomic_DNA"/>
</dbReference>
<accession>A0A200QTQ7</accession>
<dbReference type="STRING" id="56857.A0A200QTQ7"/>
<dbReference type="PANTHER" id="PTHR37610:SF97">
    <property type="entry name" value="RETROTRANSPOSON GAG DOMAIN-CONTAINING PROTEIN"/>
    <property type="match status" value="1"/>
</dbReference>
<dbReference type="InParanoid" id="A0A200QTQ7"/>
<evidence type="ECO:0000313" key="4">
    <source>
        <dbReference type="Proteomes" id="UP000195402"/>
    </source>
</evidence>
<dbReference type="OrthoDB" id="5544992at2759"/>
<dbReference type="Pfam" id="PF14244">
    <property type="entry name" value="Retrotran_gag_3"/>
    <property type="match status" value="1"/>
</dbReference>
<dbReference type="PANTHER" id="PTHR37610">
    <property type="entry name" value="CCHC-TYPE DOMAIN-CONTAINING PROTEIN"/>
    <property type="match status" value="1"/>
</dbReference>
<evidence type="ECO:0000313" key="3">
    <source>
        <dbReference type="EMBL" id="OVA13847.1"/>
    </source>
</evidence>
<protein>
    <recommendedName>
        <fullName evidence="2">Retrotransposon Copia-like N-terminal domain-containing protein</fullName>
    </recommendedName>
</protein>
<evidence type="ECO:0000259" key="2">
    <source>
        <dbReference type="Pfam" id="PF14244"/>
    </source>
</evidence>
<gene>
    <name evidence="3" type="ORF">BVC80_1563g11</name>
</gene>
<organism evidence="3 4">
    <name type="scientific">Macleaya cordata</name>
    <name type="common">Five-seeded plume-poppy</name>
    <name type="synonym">Bocconia cordata</name>
    <dbReference type="NCBI Taxonomy" id="56857"/>
    <lineage>
        <taxon>Eukaryota</taxon>
        <taxon>Viridiplantae</taxon>
        <taxon>Streptophyta</taxon>
        <taxon>Embryophyta</taxon>
        <taxon>Tracheophyta</taxon>
        <taxon>Spermatophyta</taxon>
        <taxon>Magnoliopsida</taxon>
        <taxon>Ranunculales</taxon>
        <taxon>Papaveraceae</taxon>
        <taxon>Papaveroideae</taxon>
        <taxon>Macleaya</taxon>
    </lineage>
</organism>
<feature type="region of interest" description="Disordered" evidence="1">
    <location>
        <begin position="1"/>
        <end position="31"/>
    </location>
</feature>
<comment type="caution">
    <text evidence="3">The sequence shown here is derived from an EMBL/GenBank/DDBJ whole genome shotgun (WGS) entry which is preliminary data.</text>
</comment>
<reference evidence="3 4" key="1">
    <citation type="journal article" date="2017" name="Mol. Plant">
        <title>The Genome of Medicinal Plant Macleaya cordata Provides New Insights into Benzylisoquinoline Alkaloids Metabolism.</title>
        <authorList>
            <person name="Liu X."/>
            <person name="Liu Y."/>
            <person name="Huang P."/>
            <person name="Ma Y."/>
            <person name="Qing Z."/>
            <person name="Tang Q."/>
            <person name="Cao H."/>
            <person name="Cheng P."/>
            <person name="Zheng Y."/>
            <person name="Yuan Z."/>
            <person name="Zhou Y."/>
            <person name="Liu J."/>
            <person name="Tang Z."/>
            <person name="Zhuo Y."/>
            <person name="Zhang Y."/>
            <person name="Yu L."/>
            <person name="Huang J."/>
            <person name="Yang P."/>
            <person name="Peng Q."/>
            <person name="Zhang J."/>
            <person name="Jiang W."/>
            <person name="Zhang Z."/>
            <person name="Lin K."/>
            <person name="Ro D.K."/>
            <person name="Chen X."/>
            <person name="Xiong X."/>
            <person name="Shang Y."/>
            <person name="Huang S."/>
            <person name="Zeng J."/>
        </authorList>
    </citation>
    <scope>NUCLEOTIDE SEQUENCE [LARGE SCALE GENOMIC DNA]</scope>
    <source>
        <strain evidence="4">cv. BLH2017</strain>
        <tissue evidence="3">Root</tissue>
    </source>
</reference>
<name>A0A200QTQ7_MACCD</name>
<keyword evidence="4" id="KW-1185">Reference proteome</keyword>
<feature type="domain" description="Retrotransposon Copia-like N-terminal" evidence="2">
    <location>
        <begin position="35"/>
        <end position="81"/>
    </location>
</feature>
<dbReference type="AlphaFoldDB" id="A0A200QTQ7"/>
<feature type="compositionally biased region" description="Low complexity" evidence="1">
    <location>
        <begin position="7"/>
        <end position="26"/>
    </location>
</feature>
<dbReference type="Proteomes" id="UP000195402">
    <property type="component" value="Unassembled WGS sequence"/>
</dbReference>
<dbReference type="InterPro" id="IPR029472">
    <property type="entry name" value="Copia-like_N"/>
</dbReference>
<sequence length="124" mass="13367">MTDQSISTTPSADGSGSGSSNAPPVSTATDPYLIHPSDRPTVVFFSPLLQGYNYATWERGISKALNAKGKLGFINGSLLPPTDELQFSCWNRADDLVGSWILNSVHSEIRSSCMYAESAFAIYN</sequence>
<dbReference type="OMA" id="CIHHGEN"/>